<dbReference type="RefSeq" id="WP_265128734.1">
    <property type="nucleotide sequence ID" value="NZ_JAPCHY010000013.1"/>
</dbReference>
<evidence type="ECO:0000313" key="4">
    <source>
        <dbReference type="Proteomes" id="UP001209922"/>
    </source>
</evidence>
<reference evidence="3 4" key="1">
    <citation type="submission" date="2022-10" db="EMBL/GenBank/DDBJ databases">
        <title>Xanthomonas sp. H13-6.</title>
        <authorList>
            <person name="Liu X."/>
            <person name="Deng Z."/>
            <person name="Jiang Y."/>
            <person name="Yu T."/>
            <person name="Ai J."/>
        </authorList>
    </citation>
    <scope>NUCLEOTIDE SEQUENCE [LARGE SCALE GENOMIC DNA]</scope>
    <source>
        <strain evidence="3 4">H13-6</strain>
    </source>
</reference>
<dbReference type="InterPro" id="IPR046519">
    <property type="entry name" value="X-Tfes_XVIPCD"/>
</dbReference>
<protein>
    <recommendedName>
        <fullName evidence="2">X-Tfes XVIPCD domain-containing protein</fullName>
    </recommendedName>
</protein>
<keyword evidence="4" id="KW-1185">Reference proteome</keyword>
<proteinExistence type="predicted"/>
<dbReference type="Proteomes" id="UP001209922">
    <property type="component" value="Unassembled WGS sequence"/>
</dbReference>
<dbReference type="EMBL" id="JAPCHY010000013">
    <property type="protein sequence ID" value="MCW4473748.1"/>
    <property type="molecule type" value="Genomic_DNA"/>
</dbReference>
<evidence type="ECO:0000256" key="1">
    <source>
        <dbReference type="SAM" id="MobiDB-lite"/>
    </source>
</evidence>
<comment type="caution">
    <text evidence="3">The sequence shown here is derived from an EMBL/GenBank/DDBJ whole genome shotgun (WGS) entry which is preliminary data.</text>
</comment>
<gene>
    <name evidence="3" type="ORF">OK345_14705</name>
</gene>
<name>A0ABT3JZ25_9XANT</name>
<evidence type="ECO:0000259" key="2">
    <source>
        <dbReference type="Pfam" id="PF20410"/>
    </source>
</evidence>
<sequence>MNAQVREAGADAIARHRNAAEVAFNPDYGSSSSEYRAALGGRSITWNPGDGSVRGTSQQDVLKAGGTSLFQARSVTFASSSADGLVNYQVGMELASGMRLEREGRAGRAGAFEASASGGVRGRYQVGLPAGGDAADAARVNPFDPTTIPVGGRVTLDAQAFQGTAMEGSFRHIAMQTQTNEAAGVSYRVDRIDAERVRVTMGPNEAVSAFNGVGVSTGLATAMLGRQDALGQSTVRTATFDLGNADGQAAYAHFVGTGEIAAQTPGVEAVATVERLGMSSQTRLRLGVGETAGVDLAGARNAGEVVRTRFEDGSYVDARRVEYSGNVPMTRLSVHDADGRENVDARRYEFQFDLRNEQHGEQIAGMLNTALAGDPGAQRQGPVQAGDNFTLSFSEPQMRALMQQTQAMVQANPMMDTRWRLLAEDGRGQPQQDVDAFAATLARMQGQSAYGMAERMFRISSSADGDPRQGFEPIGASVDSPRLRNLPPPSPLLPQDPRHSGNPDHGLLLQSQAAVCRLDESMGRQPDAMSERLGMGLLVAARREGLQRIDQAVLGNEGRYAFAVQGEAHSPDRQIARTDTAEAVATPVSGHVRALQEVVERTPAPVPQPDEPAQEQARTQAMMR</sequence>
<accession>A0ABT3JZ25</accession>
<feature type="region of interest" description="Disordered" evidence="1">
    <location>
        <begin position="600"/>
        <end position="624"/>
    </location>
</feature>
<feature type="domain" description="X-Tfes XVIPCD" evidence="2">
    <location>
        <begin position="499"/>
        <end position="596"/>
    </location>
</feature>
<organism evidence="3 4">
    <name type="scientific">Xanthomonas chitinilytica</name>
    <dbReference type="NCBI Taxonomy" id="2989819"/>
    <lineage>
        <taxon>Bacteria</taxon>
        <taxon>Pseudomonadati</taxon>
        <taxon>Pseudomonadota</taxon>
        <taxon>Gammaproteobacteria</taxon>
        <taxon>Lysobacterales</taxon>
        <taxon>Lysobacteraceae</taxon>
        <taxon>Xanthomonas</taxon>
    </lineage>
</organism>
<dbReference type="Pfam" id="PF20410">
    <property type="entry name" value="X-Tfes_XVIPCD"/>
    <property type="match status" value="1"/>
</dbReference>
<feature type="region of interest" description="Disordered" evidence="1">
    <location>
        <begin position="461"/>
        <end position="505"/>
    </location>
</feature>
<evidence type="ECO:0000313" key="3">
    <source>
        <dbReference type="EMBL" id="MCW4473748.1"/>
    </source>
</evidence>